<evidence type="ECO:0000256" key="2">
    <source>
        <dbReference type="PROSITE-ProRule" id="PRU00284"/>
    </source>
</evidence>
<dbReference type="AlphaFoldDB" id="F9ZPL0"/>
<dbReference type="KEGG" id="acu:Atc_0198"/>
<gene>
    <name evidence="4" type="ordered locus">Atc_0198</name>
</gene>
<evidence type="ECO:0000256" key="1">
    <source>
        <dbReference type="ARBA" id="ARBA00023224"/>
    </source>
</evidence>
<dbReference type="InterPro" id="IPR004089">
    <property type="entry name" value="MCPsignal_dom"/>
</dbReference>
<dbReference type="EMBL" id="CP002573">
    <property type="protein sequence ID" value="AEK56849.1"/>
    <property type="molecule type" value="Genomic_DNA"/>
</dbReference>
<organism evidence="4 5">
    <name type="scientific">Acidithiobacillus caldus (strain SM-1)</name>
    <dbReference type="NCBI Taxonomy" id="990288"/>
    <lineage>
        <taxon>Bacteria</taxon>
        <taxon>Pseudomonadati</taxon>
        <taxon>Pseudomonadota</taxon>
        <taxon>Acidithiobacillia</taxon>
        <taxon>Acidithiobacillales</taxon>
        <taxon>Acidithiobacillaceae</taxon>
        <taxon>Acidithiobacillus</taxon>
    </lineage>
</organism>
<dbReference type="STRING" id="990288.Atc_0198"/>
<evidence type="ECO:0000313" key="4">
    <source>
        <dbReference type="EMBL" id="AEK56849.1"/>
    </source>
</evidence>
<dbReference type="Gene3D" id="1.20.120.30">
    <property type="entry name" value="Aspartate receptor, ligand-binding domain"/>
    <property type="match status" value="1"/>
</dbReference>
<reference evidence="4 5" key="1">
    <citation type="journal article" date="2011" name="J. Genet. Genomics">
        <title>Unraveling the Acidithiobacillus caldus complete genome and its central metabolisms for carbon assimilation.</title>
        <authorList>
            <person name="You X.Y."/>
            <person name="Guo X."/>
            <person name="Zheng H.J."/>
            <person name="Zhang M.J."/>
            <person name="Liu L.J."/>
            <person name="Zhu Y.Q."/>
            <person name="Zhu B."/>
            <person name="Wang S.Y."/>
            <person name="Zhao G.P."/>
            <person name="Poetsch A."/>
            <person name="Jiang C.Y."/>
            <person name="Liu S.J."/>
        </authorList>
    </citation>
    <scope>NUCLEOTIDE SEQUENCE [LARGE SCALE GENOMIC DNA]</scope>
    <source>
        <strain evidence="4 5">SM-1</strain>
    </source>
</reference>
<dbReference type="PANTHER" id="PTHR32089:SF114">
    <property type="entry name" value="METHYL-ACCEPTING CHEMOTAXIS PROTEIN MCPB"/>
    <property type="match status" value="1"/>
</dbReference>
<dbReference type="Proteomes" id="UP000006135">
    <property type="component" value="Chromosome"/>
</dbReference>
<dbReference type="Pfam" id="PF13682">
    <property type="entry name" value="CZB"/>
    <property type="match status" value="1"/>
</dbReference>
<dbReference type="GO" id="GO:0016020">
    <property type="term" value="C:membrane"/>
    <property type="evidence" value="ECO:0007669"/>
    <property type="project" value="InterPro"/>
</dbReference>
<evidence type="ECO:0000259" key="3">
    <source>
        <dbReference type="PROSITE" id="PS50111"/>
    </source>
</evidence>
<keyword evidence="5" id="KW-1185">Reference proteome</keyword>
<accession>F9ZPL0</accession>
<name>F9ZPL0_ACICS</name>
<dbReference type="Gene3D" id="6.10.250.3200">
    <property type="match status" value="1"/>
</dbReference>
<dbReference type="Pfam" id="PF00015">
    <property type="entry name" value="MCPsignal"/>
    <property type="match status" value="1"/>
</dbReference>
<dbReference type="InterPro" id="IPR025991">
    <property type="entry name" value="Chemoreceptor_zinc-bind_dom"/>
</dbReference>
<dbReference type="PROSITE" id="PS50111">
    <property type="entry name" value="CHEMOTAXIS_TRANSDUC_2"/>
    <property type="match status" value="1"/>
</dbReference>
<dbReference type="OrthoDB" id="2489132at2"/>
<keyword evidence="1 2" id="KW-0807">Transducer</keyword>
<dbReference type="HOGENOM" id="CLU_822900_0_0_6"/>
<dbReference type="PANTHER" id="PTHR32089">
    <property type="entry name" value="METHYL-ACCEPTING CHEMOTAXIS PROTEIN MCPB"/>
    <property type="match status" value="1"/>
</dbReference>
<dbReference type="SMART" id="SM00283">
    <property type="entry name" value="MA"/>
    <property type="match status" value="1"/>
</dbReference>
<dbReference type="GO" id="GO:0007165">
    <property type="term" value="P:signal transduction"/>
    <property type="evidence" value="ECO:0007669"/>
    <property type="project" value="UniProtKB-KW"/>
</dbReference>
<evidence type="ECO:0000313" key="5">
    <source>
        <dbReference type="Proteomes" id="UP000006135"/>
    </source>
</evidence>
<feature type="domain" description="Methyl-accepting transducer" evidence="3">
    <location>
        <begin position="29"/>
        <end position="182"/>
    </location>
</feature>
<protein>
    <recommendedName>
        <fullName evidence="3">Methyl-accepting transducer domain-containing protein</fullName>
    </recommendedName>
</protein>
<proteinExistence type="predicted"/>
<sequence length="337" mass="37197">MDVSGSLPELIVRYLLADDSGLSDYEEQLDKELAPTSPDLLEELKRAKNKIRSHDALEEKVHQSIENLRNVTFQVDQSAESIESIVQNMATVSQETTAVVQKNEALVSRLYNQLKTMETMVKDIRSIAYKTNLLALNAAIEAARAGEHGRGFAVVADEVRNLSNSVGVATDNIHENISALQEVGGEISDQKSILSVQSTVVGGVVSDLTKRVHQLRLMTTRLQLKATAETHEHFVNAAIHGAKKNNPSFSCENLPLPSDYHQCRLGKWYDGDGKRSFGQLSEFRDLEGPHKAVHELACAVLDRSLSEDNRVEIIGILKKRSEEFGSALVRLANAIES</sequence>
<dbReference type="SUPFAM" id="SSF58104">
    <property type="entry name" value="Methyl-accepting chemotaxis protein (MCP) signaling domain"/>
    <property type="match status" value="1"/>
</dbReference>